<reference evidence="1" key="1">
    <citation type="submission" date="2022-04" db="EMBL/GenBank/DDBJ databases">
        <title>Jade perch genome.</title>
        <authorList>
            <person name="Chao B."/>
        </authorList>
    </citation>
    <scope>NUCLEOTIDE SEQUENCE</scope>
    <source>
        <strain evidence="1">CB-2022</strain>
    </source>
</reference>
<gene>
    <name evidence="1" type="ORF">L3Q82_003413</name>
</gene>
<keyword evidence="2" id="KW-1185">Reference proteome</keyword>
<dbReference type="Proteomes" id="UP000831701">
    <property type="component" value="Chromosome 19"/>
</dbReference>
<evidence type="ECO:0000313" key="1">
    <source>
        <dbReference type="EMBL" id="KAI3356734.1"/>
    </source>
</evidence>
<protein>
    <submittedName>
        <fullName evidence="1">Uncharacterized protein</fullName>
    </submittedName>
</protein>
<dbReference type="EMBL" id="CM041549">
    <property type="protein sequence ID" value="KAI3356734.1"/>
    <property type="molecule type" value="Genomic_DNA"/>
</dbReference>
<accession>A0ACB8VMH2</accession>
<proteinExistence type="predicted"/>
<organism evidence="1 2">
    <name type="scientific">Scortum barcoo</name>
    <name type="common">barcoo grunter</name>
    <dbReference type="NCBI Taxonomy" id="214431"/>
    <lineage>
        <taxon>Eukaryota</taxon>
        <taxon>Metazoa</taxon>
        <taxon>Chordata</taxon>
        <taxon>Craniata</taxon>
        <taxon>Vertebrata</taxon>
        <taxon>Euteleostomi</taxon>
        <taxon>Actinopterygii</taxon>
        <taxon>Neopterygii</taxon>
        <taxon>Teleostei</taxon>
        <taxon>Neoteleostei</taxon>
        <taxon>Acanthomorphata</taxon>
        <taxon>Eupercaria</taxon>
        <taxon>Centrarchiformes</taxon>
        <taxon>Terapontoidei</taxon>
        <taxon>Terapontidae</taxon>
        <taxon>Scortum</taxon>
    </lineage>
</organism>
<evidence type="ECO:0000313" key="2">
    <source>
        <dbReference type="Proteomes" id="UP000831701"/>
    </source>
</evidence>
<sequence>MEDIQEDSSDLKCQLHFAKEESALMCKKLTKLVKGSEAMKEELAKYRSLYGDVNASLTVEEVADSPHTREAEIRVHLKLVEEEANLLSRRIVELEMENRGLRAEMDDMKGTQGGNNRTRDLGNLSCTETGLMTLETGKGPTNLGGEFPGVHMERQVLHGQPHFLAWHVDWCWTVVAICCGLHLFLTPEKHPPSSSPDLSAPSSHGVS</sequence>
<comment type="caution">
    <text evidence="1">The sequence shown here is derived from an EMBL/GenBank/DDBJ whole genome shotgun (WGS) entry which is preliminary data.</text>
</comment>
<name>A0ACB8VMH2_9TELE</name>